<reference evidence="3 4" key="1">
    <citation type="submission" date="2021-10" db="EMBL/GenBank/DDBJ databases">
        <title>Streptomyces gossypii sp. nov., isolated from soil collected from cotton field.</title>
        <authorList>
            <person name="Ge X."/>
            <person name="Chen X."/>
            <person name="Liu W."/>
        </authorList>
    </citation>
    <scope>NUCLEOTIDE SEQUENCE [LARGE SCALE GENOMIC DNA]</scope>
    <source>
        <strain evidence="3 4">N2-109</strain>
    </source>
</reference>
<dbReference type="InterPro" id="IPR016161">
    <property type="entry name" value="Ald_DH/histidinol_DH"/>
</dbReference>
<evidence type="ECO:0000256" key="1">
    <source>
        <dbReference type="ARBA" id="ARBA00023002"/>
    </source>
</evidence>
<evidence type="ECO:0000313" key="3">
    <source>
        <dbReference type="EMBL" id="MCT2594641.1"/>
    </source>
</evidence>
<dbReference type="InterPro" id="IPR050740">
    <property type="entry name" value="Aldehyde_DH_Superfamily"/>
</dbReference>
<dbReference type="EMBL" id="JAJAGO010000024">
    <property type="protein sequence ID" value="MCT2594641.1"/>
    <property type="molecule type" value="Genomic_DNA"/>
</dbReference>
<feature type="domain" description="Aldehyde dehydrogenase" evidence="2">
    <location>
        <begin position="19"/>
        <end position="452"/>
    </location>
</feature>
<dbReference type="InterPro" id="IPR015590">
    <property type="entry name" value="Aldehyde_DH_dom"/>
</dbReference>
<gene>
    <name evidence="3" type="ORF">LHJ74_32825</name>
</gene>
<dbReference type="RefSeq" id="WP_260221990.1">
    <property type="nucleotide sequence ID" value="NZ_JAJAGO010000024.1"/>
</dbReference>
<evidence type="ECO:0000259" key="2">
    <source>
        <dbReference type="Pfam" id="PF00171"/>
    </source>
</evidence>
<dbReference type="SUPFAM" id="SSF53720">
    <property type="entry name" value="ALDH-like"/>
    <property type="match status" value="1"/>
</dbReference>
<protein>
    <submittedName>
        <fullName evidence="3">Aldehyde dehydrogenase (NADP(+))</fullName>
    </submittedName>
</protein>
<comment type="caution">
    <text evidence="3">The sequence shown here is derived from an EMBL/GenBank/DDBJ whole genome shotgun (WGS) entry which is preliminary data.</text>
</comment>
<dbReference type="InterPro" id="IPR044151">
    <property type="entry name" value="ALDH_KGSADH"/>
</dbReference>
<name>A0ABT2K3U2_9ACTN</name>
<accession>A0ABT2K3U2</accession>
<dbReference type="PANTHER" id="PTHR43353">
    <property type="entry name" value="SUCCINATE-SEMIALDEHYDE DEHYDROGENASE, MITOCHONDRIAL"/>
    <property type="match status" value="1"/>
</dbReference>
<proteinExistence type="predicted"/>
<sequence length="507" mass="52598">MTAEASTDPRTAAPFGAPFPPTAPAEVARIAAEAAAAAPVLEARGRAFRAGLLRAMGTALEARRAGIVALADRETAIGATRLHGELTRTVYQAGLFADVLDEGSYLEATIDHAGDTSMGPGPDLRRMLVPIGPVAVFGASNFPLAFSVPGGDTVSALAAGSPVIVKAHGAHPATSQLTFHILREAARAAGAPEGTLGLVYGQQAGAALVADPHVKAVAFTGSPRGGRALLDIIAARPEPVPFYGEMSGLNPIVVTEAAAAKRGREIAEGLVRSFTVAAGQLCTKPGLVFVPEEAAGDALVAAARELVAGSAAGVALTEGIHAAYREISGDLAALPGVTVEAEGGPVPEAGYAVAPRLLSVRAAEITPEVTEECFGPLTVLARYRDDAELRRALDALPASLTGTVHSEADEEQVTRELFESLRAKAGRVVHNGFPTGVLVSWAQTHGGPWPSTNSLHTSVGATALRRFLRPVTWQNAPQSVLPYELWDKTRLPRRIDGRLVLQGVFEK</sequence>
<dbReference type="Proteomes" id="UP001156389">
    <property type="component" value="Unassembled WGS sequence"/>
</dbReference>
<dbReference type="CDD" id="cd07129">
    <property type="entry name" value="ALDH_KGSADH"/>
    <property type="match status" value="1"/>
</dbReference>
<keyword evidence="1" id="KW-0560">Oxidoreductase</keyword>
<keyword evidence="4" id="KW-1185">Reference proteome</keyword>
<dbReference type="InterPro" id="IPR016162">
    <property type="entry name" value="Ald_DH_N"/>
</dbReference>
<evidence type="ECO:0000313" key="4">
    <source>
        <dbReference type="Proteomes" id="UP001156389"/>
    </source>
</evidence>
<organism evidence="3 4">
    <name type="scientific">Streptomyces gossypii</name>
    <dbReference type="NCBI Taxonomy" id="2883101"/>
    <lineage>
        <taxon>Bacteria</taxon>
        <taxon>Bacillati</taxon>
        <taxon>Actinomycetota</taxon>
        <taxon>Actinomycetes</taxon>
        <taxon>Kitasatosporales</taxon>
        <taxon>Streptomycetaceae</taxon>
        <taxon>Streptomyces</taxon>
    </lineage>
</organism>
<dbReference type="Gene3D" id="3.40.605.10">
    <property type="entry name" value="Aldehyde Dehydrogenase, Chain A, domain 1"/>
    <property type="match status" value="1"/>
</dbReference>
<dbReference type="Pfam" id="PF00171">
    <property type="entry name" value="Aldedh"/>
    <property type="match status" value="1"/>
</dbReference>
<dbReference type="Gene3D" id="3.40.309.10">
    <property type="entry name" value="Aldehyde Dehydrogenase, Chain A, domain 2"/>
    <property type="match status" value="1"/>
</dbReference>
<dbReference type="InterPro" id="IPR016163">
    <property type="entry name" value="Ald_DH_C"/>
</dbReference>
<dbReference type="PANTHER" id="PTHR43353:SF3">
    <property type="entry name" value="ALDEHYDE DEHYDROGENASE-RELATED"/>
    <property type="match status" value="1"/>
</dbReference>